<organism evidence="1 2">
    <name type="scientific">Elysia crispata</name>
    <name type="common">lettuce slug</name>
    <dbReference type="NCBI Taxonomy" id="231223"/>
    <lineage>
        <taxon>Eukaryota</taxon>
        <taxon>Metazoa</taxon>
        <taxon>Spiralia</taxon>
        <taxon>Lophotrochozoa</taxon>
        <taxon>Mollusca</taxon>
        <taxon>Gastropoda</taxon>
        <taxon>Heterobranchia</taxon>
        <taxon>Euthyneura</taxon>
        <taxon>Panpulmonata</taxon>
        <taxon>Sacoglossa</taxon>
        <taxon>Placobranchoidea</taxon>
        <taxon>Plakobranchidae</taxon>
        <taxon>Elysia</taxon>
    </lineage>
</organism>
<comment type="caution">
    <text evidence="1">The sequence shown here is derived from an EMBL/GenBank/DDBJ whole genome shotgun (WGS) entry which is preliminary data.</text>
</comment>
<keyword evidence="2" id="KW-1185">Reference proteome</keyword>
<proteinExistence type="predicted"/>
<protein>
    <submittedName>
        <fullName evidence="1">Uncharacterized protein</fullName>
    </submittedName>
</protein>
<reference evidence="1" key="1">
    <citation type="journal article" date="2023" name="G3 (Bethesda)">
        <title>A reference genome for the long-term kleptoplast-retaining sea slug Elysia crispata morphotype clarki.</title>
        <authorList>
            <person name="Eastman K.E."/>
            <person name="Pendleton A.L."/>
            <person name="Shaikh M.A."/>
            <person name="Suttiyut T."/>
            <person name="Ogas R."/>
            <person name="Tomko P."/>
            <person name="Gavelis G."/>
            <person name="Widhalm J.R."/>
            <person name="Wisecaver J.H."/>
        </authorList>
    </citation>
    <scope>NUCLEOTIDE SEQUENCE</scope>
    <source>
        <strain evidence="1">ECLA1</strain>
    </source>
</reference>
<dbReference type="EMBL" id="JAWDGP010001078">
    <property type="protein sequence ID" value="KAK3795083.1"/>
    <property type="molecule type" value="Genomic_DNA"/>
</dbReference>
<gene>
    <name evidence="1" type="ORF">RRG08_028285</name>
</gene>
<dbReference type="AlphaFoldDB" id="A0AAE1AW53"/>
<name>A0AAE1AW53_9GAST</name>
<sequence>MRIMLSESPGEIFHDEMTDKISIDLPCLSYLICLFHLKVTVLTFHSLDKIVDLSTFELSPQEPQRLESLGLDKLCDQSPPTDAVHPHSPQLVESDPSCSRSFLYTEMYFQHLLYSEHASLELPSSP</sequence>
<evidence type="ECO:0000313" key="2">
    <source>
        <dbReference type="Proteomes" id="UP001283361"/>
    </source>
</evidence>
<dbReference type="Proteomes" id="UP001283361">
    <property type="component" value="Unassembled WGS sequence"/>
</dbReference>
<evidence type="ECO:0000313" key="1">
    <source>
        <dbReference type="EMBL" id="KAK3795083.1"/>
    </source>
</evidence>
<accession>A0AAE1AW53</accession>